<dbReference type="Proteomes" id="UP000479000">
    <property type="component" value="Unassembled WGS sequence"/>
</dbReference>
<feature type="non-terminal residue" evidence="1">
    <location>
        <position position="57"/>
    </location>
</feature>
<proteinExistence type="predicted"/>
<accession>A0A6H5G3F6</accession>
<gene>
    <name evidence="1" type="ORF">NTEN_LOCUS3523</name>
</gene>
<name>A0A6H5G3F6_9HEMI</name>
<protein>
    <submittedName>
        <fullName evidence="1">Uncharacterized protein</fullName>
    </submittedName>
</protein>
<dbReference type="OrthoDB" id="10072086at2759"/>
<sequence>MKFNFEIKLNFEIKVNFEFKFNFEMKLNFEFKLNSTSHSPQPQLNLELTAIIYLTVS</sequence>
<dbReference type="AlphaFoldDB" id="A0A6H5G3F6"/>
<dbReference type="EMBL" id="CADCXU010005524">
    <property type="protein sequence ID" value="CAA9997190.1"/>
    <property type="molecule type" value="Genomic_DNA"/>
</dbReference>
<keyword evidence="2" id="KW-1185">Reference proteome</keyword>
<evidence type="ECO:0000313" key="2">
    <source>
        <dbReference type="Proteomes" id="UP000479000"/>
    </source>
</evidence>
<reference evidence="1 2" key="1">
    <citation type="submission" date="2020-02" db="EMBL/GenBank/DDBJ databases">
        <authorList>
            <person name="Ferguson B K."/>
        </authorList>
    </citation>
    <scope>NUCLEOTIDE SEQUENCE [LARGE SCALE GENOMIC DNA]</scope>
</reference>
<evidence type="ECO:0000313" key="1">
    <source>
        <dbReference type="EMBL" id="CAA9997190.1"/>
    </source>
</evidence>
<organism evidence="1 2">
    <name type="scientific">Nesidiocoris tenuis</name>
    <dbReference type="NCBI Taxonomy" id="355587"/>
    <lineage>
        <taxon>Eukaryota</taxon>
        <taxon>Metazoa</taxon>
        <taxon>Ecdysozoa</taxon>
        <taxon>Arthropoda</taxon>
        <taxon>Hexapoda</taxon>
        <taxon>Insecta</taxon>
        <taxon>Pterygota</taxon>
        <taxon>Neoptera</taxon>
        <taxon>Paraneoptera</taxon>
        <taxon>Hemiptera</taxon>
        <taxon>Heteroptera</taxon>
        <taxon>Panheteroptera</taxon>
        <taxon>Cimicomorpha</taxon>
        <taxon>Miridae</taxon>
        <taxon>Dicyphina</taxon>
        <taxon>Nesidiocoris</taxon>
    </lineage>
</organism>